<dbReference type="GO" id="GO:0000287">
    <property type="term" value="F:magnesium ion binding"/>
    <property type="evidence" value="ECO:0007669"/>
    <property type="project" value="UniProtKB-UniRule"/>
</dbReference>
<name>A0A9D2GJZ3_9FIRM</name>
<comment type="similarity">
    <text evidence="2">Belongs to the UPP synthase family.</text>
</comment>
<keyword evidence="1 2" id="KW-0808">Transferase</keyword>
<dbReference type="AlphaFoldDB" id="A0A9D2GJZ3"/>
<feature type="binding site" evidence="2">
    <location>
        <position position="191"/>
    </location>
    <ligand>
        <name>substrate</name>
    </ligand>
</feature>
<reference evidence="3" key="2">
    <citation type="submission" date="2021-04" db="EMBL/GenBank/DDBJ databases">
        <authorList>
            <person name="Gilroy R."/>
        </authorList>
    </citation>
    <scope>NUCLEOTIDE SEQUENCE</scope>
    <source>
        <strain evidence="3">ChiBcec1-1093</strain>
    </source>
</reference>
<dbReference type="FunFam" id="3.40.1180.10:FF:000001">
    <property type="entry name" value="(2E,6E)-farnesyl-diphosphate-specific ditrans,polycis-undecaprenyl-diphosphate synthase"/>
    <property type="match status" value="1"/>
</dbReference>
<dbReference type="PROSITE" id="PS01066">
    <property type="entry name" value="UPP_SYNTHASE"/>
    <property type="match status" value="1"/>
</dbReference>
<dbReference type="InterPro" id="IPR001441">
    <property type="entry name" value="UPP_synth-like"/>
</dbReference>
<dbReference type="SUPFAM" id="SSF64005">
    <property type="entry name" value="Undecaprenyl diphosphate synthase"/>
    <property type="match status" value="1"/>
</dbReference>
<feature type="binding site" evidence="2">
    <location>
        <position position="36"/>
    </location>
    <ligand>
        <name>substrate</name>
    </ligand>
</feature>
<dbReference type="CDD" id="cd00475">
    <property type="entry name" value="Cis_IPPS"/>
    <property type="match status" value="1"/>
</dbReference>
<dbReference type="Proteomes" id="UP000824101">
    <property type="component" value="Unassembled WGS sequence"/>
</dbReference>
<comment type="cofactor">
    <cofactor evidence="2">
        <name>Mg(2+)</name>
        <dbReference type="ChEBI" id="CHEBI:18420"/>
    </cofactor>
    <text evidence="2">Binds 2 magnesium ions per subunit.</text>
</comment>
<evidence type="ECO:0000256" key="1">
    <source>
        <dbReference type="ARBA" id="ARBA00022679"/>
    </source>
</evidence>
<gene>
    <name evidence="3" type="ORF">IAA17_10855</name>
</gene>
<dbReference type="GO" id="GO:0045547">
    <property type="term" value="F:ditrans,polycis-polyprenyl diphosphate synthase [(2E,6E)-farnesyl diphosphate specific] activity"/>
    <property type="evidence" value="ECO:0007669"/>
    <property type="project" value="TreeGrafter"/>
</dbReference>
<sequence length="246" mass="28361">MENNTENHGEKMVIPDHVALILDGNGRWAKKRGLPRTMGHKEGCVTVEKTVEIAARMGIRYLTVYGFSTENWKRSVEEVGALMQLFRYYMVRLLKIAKANNVRVKMIGERSRFDRDIVEGINRLERETKDNTGLTFVIAVNYGGRDEIVRAARRMAEDLEQGKIEKEEITEQSFASYLDTAGIPDPDLLIRTSGELRLSNYLLWQLAYTEIYVTDCLWPDFDKEELEKAIAAYNKRDRRFGGVRTT</sequence>
<feature type="active site" description="Proton acceptor" evidence="2">
    <location>
        <position position="71"/>
    </location>
</feature>
<dbReference type="NCBIfam" id="NF011405">
    <property type="entry name" value="PRK14830.1"/>
    <property type="match status" value="1"/>
</dbReference>
<comment type="caution">
    <text evidence="3">The sequence shown here is derived from an EMBL/GenBank/DDBJ whole genome shotgun (WGS) entry which is preliminary data.</text>
</comment>
<dbReference type="GO" id="GO:0016094">
    <property type="term" value="P:polyprenol biosynthetic process"/>
    <property type="evidence" value="ECO:0007669"/>
    <property type="project" value="TreeGrafter"/>
</dbReference>
<keyword evidence="2" id="KW-0479">Metal-binding</keyword>
<accession>A0A9D2GJZ3</accession>
<feature type="binding site" evidence="2">
    <location>
        <position position="23"/>
    </location>
    <ligand>
        <name>Mg(2+)</name>
        <dbReference type="ChEBI" id="CHEBI:18420"/>
    </ligand>
</feature>
<feature type="binding site" evidence="2">
    <location>
        <begin position="197"/>
        <end position="199"/>
    </location>
    <ligand>
        <name>substrate</name>
    </ligand>
</feature>
<reference evidence="3" key="1">
    <citation type="journal article" date="2021" name="PeerJ">
        <title>Extensive microbial diversity within the chicken gut microbiome revealed by metagenomics and culture.</title>
        <authorList>
            <person name="Gilroy R."/>
            <person name="Ravi A."/>
            <person name="Getino M."/>
            <person name="Pursley I."/>
            <person name="Horton D.L."/>
            <person name="Alikhan N.F."/>
            <person name="Baker D."/>
            <person name="Gharbi K."/>
            <person name="Hall N."/>
            <person name="Watson M."/>
            <person name="Adriaenssens E.M."/>
            <person name="Foster-Nyarko E."/>
            <person name="Jarju S."/>
            <person name="Secka A."/>
            <person name="Antonio M."/>
            <person name="Oren A."/>
            <person name="Chaudhuri R.R."/>
            <person name="La Ragione R."/>
            <person name="Hildebrand F."/>
            <person name="Pallen M.J."/>
        </authorList>
    </citation>
    <scope>NUCLEOTIDE SEQUENCE</scope>
    <source>
        <strain evidence="3">ChiBcec1-1093</strain>
    </source>
</reference>
<organism evidence="3 4">
    <name type="scientific">Candidatus Lachnoclostridium stercorigallinarum</name>
    <dbReference type="NCBI Taxonomy" id="2838634"/>
    <lineage>
        <taxon>Bacteria</taxon>
        <taxon>Bacillati</taxon>
        <taxon>Bacillota</taxon>
        <taxon>Clostridia</taxon>
        <taxon>Lachnospirales</taxon>
        <taxon>Lachnospiraceae</taxon>
    </lineage>
</organism>
<protein>
    <recommendedName>
        <fullName evidence="2">Isoprenyl transferase</fullName>
        <ecNumber evidence="2">2.5.1.-</ecNumber>
    </recommendedName>
</protein>
<dbReference type="InterPro" id="IPR018520">
    <property type="entry name" value="UPP_synth-like_CS"/>
</dbReference>
<feature type="binding site" evidence="2">
    <location>
        <position position="72"/>
    </location>
    <ligand>
        <name>substrate</name>
    </ligand>
</feature>
<evidence type="ECO:0000313" key="3">
    <source>
        <dbReference type="EMBL" id="HIZ80275.1"/>
    </source>
</evidence>
<dbReference type="PANTHER" id="PTHR10291:SF0">
    <property type="entry name" value="DEHYDRODOLICHYL DIPHOSPHATE SYNTHASE 2"/>
    <property type="match status" value="1"/>
</dbReference>
<feature type="binding site" evidence="2">
    <location>
        <position position="28"/>
    </location>
    <ligand>
        <name>substrate</name>
    </ligand>
</feature>
<dbReference type="EMBL" id="DXBC01000172">
    <property type="protein sequence ID" value="HIZ80275.1"/>
    <property type="molecule type" value="Genomic_DNA"/>
</dbReference>
<feature type="binding site" evidence="2">
    <location>
        <begin position="24"/>
        <end position="27"/>
    </location>
    <ligand>
        <name>substrate</name>
    </ligand>
</feature>
<dbReference type="EC" id="2.5.1.-" evidence="2"/>
<feature type="binding site" evidence="2">
    <location>
        <position position="40"/>
    </location>
    <ligand>
        <name>substrate</name>
    </ligand>
</feature>
<feature type="binding site" evidence="2">
    <location>
        <position position="74"/>
    </location>
    <ligand>
        <name>substrate</name>
    </ligand>
</feature>
<dbReference type="InterPro" id="IPR036424">
    <property type="entry name" value="UPP_synth-like_sf"/>
</dbReference>
<evidence type="ECO:0000313" key="4">
    <source>
        <dbReference type="Proteomes" id="UP000824101"/>
    </source>
</evidence>
<evidence type="ECO:0000256" key="2">
    <source>
        <dbReference type="HAMAP-Rule" id="MF_01139"/>
    </source>
</evidence>
<feature type="binding site" evidence="2">
    <location>
        <begin position="68"/>
        <end position="70"/>
    </location>
    <ligand>
        <name>substrate</name>
    </ligand>
</feature>
<dbReference type="Gene3D" id="3.40.1180.10">
    <property type="entry name" value="Decaprenyl diphosphate synthase-like"/>
    <property type="match status" value="1"/>
</dbReference>
<dbReference type="PANTHER" id="PTHR10291">
    <property type="entry name" value="DEHYDRODOLICHYL DIPHOSPHATE SYNTHASE FAMILY MEMBER"/>
    <property type="match status" value="1"/>
</dbReference>
<dbReference type="HAMAP" id="MF_01139">
    <property type="entry name" value="ISPT"/>
    <property type="match status" value="1"/>
</dbReference>
<proteinExistence type="inferred from homology"/>
<dbReference type="Pfam" id="PF01255">
    <property type="entry name" value="Prenyltransf"/>
    <property type="match status" value="1"/>
</dbReference>
<comment type="function">
    <text evidence="2">Catalyzes the condensation of isopentenyl diphosphate (IPP) with allylic pyrophosphates generating different type of terpenoids.</text>
</comment>
<keyword evidence="2" id="KW-0460">Magnesium</keyword>
<feature type="binding site" evidence="2">
    <location>
        <position position="210"/>
    </location>
    <ligand>
        <name>Mg(2+)</name>
        <dbReference type="ChEBI" id="CHEBI:18420"/>
    </ligand>
</feature>
<comment type="subunit">
    <text evidence="2">Homodimer.</text>
</comment>
<feature type="active site" evidence="2">
    <location>
        <position position="23"/>
    </location>
</feature>
<dbReference type="NCBIfam" id="TIGR00055">
    <property type="entry name" value="uppS"/>
    <property type="match status" value="1"/>
</dbReference>